<name>A0AAV3M7H0_9GAMM</name>
<dbReference type="InterPro" id="IPR036429">
    <property type="entry name" value="SpoA-like_sf"/>
</dbReference>
<dbReference type="SUPFAM" id="SSF101801">
    <property type="entry name" value="Surface presentation of antigens (SPOA)"/>
    <property type="match status" value="1"/>
</dbReference>
<evidence type="ECO:0000256" key="3">
    <source>
        <dbReference type="ARBA" id="ARBA00023026"/>
    </source>
</evidence>
<comment type="similarity">
    <text evidence="1">Belongs to the FliN/MopA/SpaO family.</text>
</comment>
<evidence type="ECO:0000313" key="8">
    <source>
        <dbReference type="Proteomes" id="UP000022311"/>
    </source>
</evidence>
<dbReference type="Pfam" id="PF26304">
    <property type="entry name" value="FliMN_C_rel"/>
    <property type="match status" value="1"/>
</dbReference>
<feature type="domain" description="SpaO FliM/N C-terminal related" evidence="6">
    <location>
        <begin position="147"/>
        <end position="207"/>
    </location>
</feature>
<feature type="domain" description="Flagellar motor switch protein FliN-like C-terminal" evidence="4">
    <location>
        <begin position="227"/>
        <end position="297"/>
    </location>
</feature>
<dbReference type="EMBL" id="JALD01000038">
    <property type="protein sequence ID" value="EUD11754.1"/>
    <property type="molecule type" value="Genomic_DNA"/>
</dbReference>
<dbReference type="GO" id="GO:0030254">
    <property type="term" value="P:protein secretion by the type III secretion system"/>
    <property type="evidence" value="ECO:0007669"/>
    <property type="project" value="InterPro"/>
</dbReference>
<dbReference type="NCBIfam" id="TIGR02551">
    <property type="entry name" value="SpaO_YscQ"/>
    <property type="match status" value="1"/>
</dbReference>
<feature type="domain" description="SpaO N-terminal" evidence="5">
    <location>
        <begin position="5"/>
        <end position="136"/>
    </location>
</feature>
<protein>
    <recommendedName>
        <fullName evidence="2">Surface presentation of antigens protein SpaO</fullName>
    </recommendedName>
</protein>
<accession>A0AAV3M7H0</accession>
<dbReference type="InterPro" id="IPR058804">
    <property type="entry name" value="SpaO_N"/>
</dbReference>
<proteinExistence type="inferred from homology"/>
<dbReference type="Pfam" id="PF26294">
    <property type="entry name" value="SpaO_N"/>
    <property type="match status" value="1"/>
</dbReference>
<dbReference type="GO" id="GO:0050918">
    <property type="term" value="P:positive chemotaxis"/>
    <property type="evidence" value="ECO:0007669"/>
    <property type="project" value="TreeGrafter"/>
</dbReference>
<dbReference type="NCBIfam" id="NF006018">
    <property type="entry name" value="PRK08158.1"/>
    <property type="match status" value="1"/>
</dbReference>
<comment type="caution">
    <text evidence="7">The sequence shown here is derived from an EMBL/GenBank/DDBJ whole genome shotgun (WGS) entry which is preliminary data.</text>
</comment>
<dbReference type="InterPro" id="IPR003283">
    <property type="entry name" value="T3SS_OMP_SpaO"/>
</dbReference>
<keyword evidence="3" id="KW-0843">Virulence</keyword>
<dbReference type="RefSeq" id="WP_036961016.1">
    <property type="nucleotide sequence ID" value="NZ_JALD01000038.1"/>
</dbReference>
<dbReference type="AlphaFoldDB" id="A0AAV3M7H0"/>
<dbReference type="InterPro" id="IPR001543">
    <property type="entry name" value="FliN-like_C"/>
</dbReference>
<gene>
    <name evidence="7" type="ORF">HMPREF1563_0268</name>
</gene>
<evidence type="ECO:0000256" key="1">
    <source>
        <dbReference type="ARBA" id="ARBA00009226"/>
    </source>
</evidence>
<dbReference type="PANTHER" id="PTHR30034:SF5">
    <property type="entry name" value="SECRETION SYSTEM APPARATUS PROTEIN SSAQ"/>
    <property type="match status" value="1"/>
</dbReference>
<dbReference type="Gene3D" id="2.30.330.10">
    <property type="entry name" value="SpoA-like"/>
    <property type="match status" value="1"/>
</dbReference>
<dbReference type="InterPro" id="IPR013385">
    <property type="entry name" value="T3SS_SpaO/YscQ/SpaO"/>
</dbReference>
<evidence type="ECO:0000256" key="2">
    <source>
        <dbReference type="ARBA" id="ARBA00021925"/>
    </source>
</evidence>
<dbReference type="InterPro" id="IPR058805">
    <property type="entry name" value="SpaO_FliMN_C_rel"/>
</dbReference>
<evidence type="ECO:0000259" key="6">
    <source>
        <dbReference type="Pfam" id="PF26304"/>
    </source>
</evidence>
<sequence length="301" mass="34274">MSFRLKKIAKNELLLSSAAAIWQRQGEDVSIGFPSKHGKWVKCGDSQRLWEGWILLTDWLEAISPELAKLAVSAKAENQIVHWLVSKERPFECPMPELGYQRLWFSDVISGENLPDKALLRILSSHGPIWLEKVPKIEPKKISIVPSNLSWPISLSLGYSKVQLKVLVQIELGDVLLIKTKLSEVFCYKKKLGLFQYVDEGVIMEVQDFNNTEEMHNDASSVDTIQKMDAVPVKMEFILHRKNLSLLELQCLYEGQVFPLPNDSESRIEVRVNDVLLGYGELVQVDDSLGVEITKWLNESK</sequence>
<evidence type="ECO:0000259" key="5">
    <source>
        <dbReference type="Pfam" id="PF26294"/>
    </source>
</evidence>
<evidence type="ECO:0000313" key="7">
    <source>
        <dbReference type="EMBL" id="EUD11754.1"/>
    </source>
</evidence>
<dbReference type="PRINTS" id="PR01339">
    <property type="entry name" value="TYPE3OMOPROT"/>
</dbReference>
<dbReference type="GO" id="GO:0071978">
    <property type="term" value="P:bacterial-type flagellum-dependent swarming motility"/>
    <property type="evidence" value="ECO:0007669"/>
    <property type="project" value="TreeGrafter"/>
</dbReference>
<dbReference type="Pfam" id="PF01052">
    <property type="entry name" value="FliMN_C"/>
    <property type="match status" value="1"/>
</dbReference>
<dbReference type="Proteomes" id="UP000022311">
    <property type="component" value="Unassembled WGS sequence"/>
</dbReference>
<evidence type="ECO:0000259" key="4">
    <source>
        <dbReference type="Pfam" id="PF01052"/>
    </source>
</evidence>
<organism evidence="7 8">
    <name type="scientific">Providencia alcalifaciens 205/92</name>
    <dbReference type="NCBI Taxonomy" id="1256988"/>
    <lineage>
        <taxon>Bacteria</taxon>
        <taxon>Pseudomonadati</taxon>
        <taxon>Pseudomonadota</taxon>
        <taxon>Gammaproteobacteria</taxon>
        <taxon>Enterobacterales</taxon>
        <taxon>Morganellaceae</taxon>
        <taxon>Providencia</taxon>
    </lineage>
</organism>
<dbReference type="PANTHER" id="PTHR30034">
    <property type="entry name" value="FLAGELLAR MOTOR SWITCH PROTEIN FLIM"/>
    <property type="match status" value="1"/>
</dbReference>
<reference evidence="7 8" key="1">
    <citation type="submission" date="2014-01" db="EMBL/GenBank/DDBJ databases">
        <authorList>
            <person name="Durkin A.S."/>
            <person name="McCorrison J."/>
            <person name="Torralba M."/>
            <person name="Gillis M."/>
            <person name="Haft D.H."/>
            <person name="Methe B."/>
            <person name="Sutton G."/>
            <person name="Nelson K.E."/>
        </authorList>
    </citation>
    <scope>NUCLEOTIDE SEQUENCE [LARGE SCALE GENOMIC DNA]</scope>
    <source>
        <strain evidence="7 8">205/92</strain>
    </source>
</reference>